<proteinExistence type="predicted"/>
<dbReference type="RefSeq" id="WP_172664763.1">
    <property type="nucleotide sequence ID" value="NZ_FNGY01000003.1"/>
</dbReference>
<evidence type="ECO:0000313" key="2">
    <source>
        <dbReference type="Proteomes" id="UP000183200"/>
    </source>
</evidence>
<protein>
    <submittedName>
        <fullName evidence="1">Uncharacterized protein</fullName>
    </submittedName>
</protein>
<gene>
    <name evidence="1" type="ORF">SAMN05421820_103297</name>
</gene>
<dbReference type="EMBL" id="FNGY01000003">
    <property type="protein sequence ID" value="SDM24496.1"/>
    <property type="molecule type" value="Genomic_DNA"/>
</dbReference>
<dbReference type="AlphaFoldDB" id="A0A1G9RML3"/>
<keyword evidence="2" id="KW-1185">Reference proteome</keyword>
<evidence type="ECO:0000313" key="1">
    <source>
        <dbReference type="EMBL" id="SDM24496.1"/>
    </source>
</evidence>
<organism evidence="1 2">
    <name type="scientific">Pedobacter steynii</name>
    <dbReference type="NCBI Taxonomy" id="430522"/>
    <lineage>
        <taxon>Bacteria</taxon>
        <taxon>Pseudomonadati</taxon>
        <taxon>Bacteroidota</taxon>
        <taxon>Sphingobacteriia</taxon>
        <taxon>Sphingobacteriales</taxon>
        <taxon>Sphingobacteriaceae</taxon>
        <taxon>Pedobacter</taxon>
    </lineage>
</organism>
<dbReference type="Proteomes" id="UP000183200">
    <property type="component" value="Unassembled WGS sequence"/>
</dbReference>
<name>A0A1G9RML3_9SPHI</name>
<sequence length="48" mass="5620">MEERKTVKALRQRIKVLEKMLLEEVLKNDLMNEKLGLTNIKVKPCPVV</sequence>
<accession>A0A1G9RML3</accession>
<reference evidence="2" key="1">
    <citation type="submission" date="2016-10" db="EMBL/GenBank/DDBJ databases">
        <authorList>
            <person name="Varghese N."/>
            <person name="Submissions S."/>
        </authorList>
    </citation>
    <scope>NUCLEOTIDE SEQUENCE [LARGE SCALE GENOMIC DNA]</scope>
    <source>
        <strain evidence="2">DSM 19110</strain>
    </source>
</reference>